<feature type="transmembrane region" description="Helical" evidence="8">
    <location>
        <begin position="110"/>
        <end position="132"/>
    </location>
</feature>
<dbReference type="InterPro" id="IPR004776">
    <property type="entry name" value="Mem_transp_PIN-like"/>
</dbReference>
<evidence type="ECO:0000256" key="5">
    <source>
        <dbReference type="ARBA" id="ARBA00022692"/>
    </source>
</evidence>
<keyword evidence="7 8" id="KW-0472">Membrane</keyword>
<feature type="transmembrane region" description="Helical" evidence="8">
    <location>
        <begin position="210"/>
        <end position="230"/>
    </location>
</feature>
<evidence type="ECO:0000313" key="9">
    <source>
        <dbReference type="EMBL" id="QCF27752.1"/>
    </source>
</evidence>
<feature type="transmembrane region" description="Helical" evidence="8">
    <location>
        <begin position="52"/>
        <end position="75"/>
    </location>
</feature>
<feature type="transmembrane region" description="Helical" evidence="8">
    <location>
        <begin position="267"/>
        <end position="289"/>
    </location>
</feature>
<feature type="transmembrane region" description="Helical" evidence="8">
    <location>
        <begin position="236"/>
        <end position="255"/>
    </location>
</feature>
<keyword evidence="5 8" id="KW-0812">Transmembrane</keyword>
<evidence type="ECO:0000313" key="10">
    <source>
        <dbReference type="Proteomes" id="UP000298049"/>
    </source>
</evidence>
<dbReference type="AlphaFoldDB" id="A0A4P7XMI3"/>
<dbReference type="PANTHER" id="PTHR36838">
    <property type="entry name" value="AUXIN EFFLUX CARRIER FAMILY PROTEIN"/>
    <property type="match status" value="1"/>
</dbReference>
<dbReference type="GO" id="GO:0005886">
    <property type="term" value="C:plasma membrane"/>
    <property type="evidence" value="ECO:0007669"/>
    <property type="project" value="UniProtKB-SubCell"/>
</dbReference>
<feature type="transmembrane region" description="Helical" evidence="8">
    <location>
        <begin position="180"/>
        <end position="198"/>
    </location>
</feature>
<dbReference type="GO" id="GO:0055085">
    <property type="term" value="P:transmembrane transport"/>
    <property type="evidence" value="ECO:0007669"/>
    <property type="project" value="InterPro"/>
</dbReference>
<keyword evidence="10" id="KW-1185">Reference proteome</keyword>
<dbReference type="EMBL" id="CP031093">
    <property type="protein sequence ID" value="QCF27752.1"/>
    <property type="molecule type" value="Genomic_DNA"/>
</dbReference>
<dbReference type="Pfam" id="PF03547">
    <property type="entry name" value="Mem_trans"/>
    <property type="match status" value="2"/>
</dbReference>
<dbReference type="OrthoDB" id="9786439at2"/>
<dbReference type="Gene3D" id="1.20.1530.20">
    <property type="match status" value="1"/>
</dbReference>
<name>A0A4P7XMI3_9ALTE</name>
<comment type="similarity">
    <text evidence="2">Belongs to the auxin efflux carrier (TC 2.A.69) family.</text>
</comment>
<dbReference type="Proteomes" id="UP000298049">
    <property type="component" value="Chromosome"/>
</dbReference>
<evidence type="ECO:0000256" key="1">
    <source>
        <dbReference type="ARBA" id="ARBA00004651"/>
    </source>
</evidence>
<dbReference type="KEGG" id="hmi:soil367_01145"/>
<keyword evidence="6 8" id="KW-1133">Transmembrane helix</keyword>
<organism evidence="9 10">
    <name type="scientific">Hydrocarboniclastica marina</name>
    <dbReference type="NCBI Taxonomy" id="2259620"/>
    <lineage>
        <taxon>Bacteria</taxon>
        <taxon>Pseudomonadati</taxon>
        <taxon>Pseudomonadota</taxon>
        <taxon>Gammaproteobacteria</taxon>
        <taxon>Alteromonadales</taxon>
        <taxon>Alteromonadaceae</taxon>
        <taxon>Hydrocarboniclastica</taxon>
    </lineage>
</organism>
<evidence type="ECO:0000256" key="2">
    <source>
        <dbReference type="ARBA" id="ARBA00010145"/>
    </source>
</evidence>
<reference evidence="9 10" key="1">
    <citation type="submission" date="2018-07" db="EMBL/GenBank/DDBJ databases">
        <title>Marsedoiliclastica nanhaica gen. nov. sp. nov., a novel marine hydrocarbonoclastic bacterium isolated from an in-situ enriched hydrocarbon-degrading consortium in deep-sea sediment.</title>
        <authorList>
            <person name="Dong C."/>
            <person name="Ma T."/>
            <person name="Liu R."/>
            <person name="Shao Z."/>
        </authorList>
    </citation>
    <scope>NUCLEOTIDE SEQUENCE [LARGE SCALE GENOMIC DNA]</scope>
    <source>
        <strain evidence="10">soil36-7</strain>
    </source>
</reference>
<evidence type="ECO:0000256" key="4">
    <source>
        <dbReference type="ARBA" id="ARBA00022475"/>
    </source>
</evidence>
<dbReference type="PANTHER" id="PTHR36838:SF4">
    <property type="entry name" value="AUXIN EFFLUX CARRIER FAMILY PROTEIN"/>
    <property type="match status" value="1"/>
</dbReference>
<evidence type="ECO:0000256" key="8">
    <source>
        <dbReference type="SAM" id="Phobius"/>
    </source>
</evidence>
<evidence type="ECO:0000256" key="7">
    <source>
        <dbReference type="ARBA" id="ARBA00023136"/>
    </source>
</evidence>
<gene>
    <name evidence="9" type="ORF">soil367_01145</name>
</gene>
<evidence type="ECO:0000256" key="6">
    <source>
        <dbReference type="ARBA" id="ARBA00022989"/>
    </source>
</evidence>
<evidence type="ECO:0000256" key="3">
    <source>
        <dbReference type="ARBA" id="ARBA00022448"/>
    </source>
</evidence>
<keyword evidence="4" id="KW-1003">Cell membrane</keyword>
<proteinExistence type="inferred from homology"/>
<sequence length="299" mass="31462">MGMGWVLRRAGLIDDAFVETASQLVFRVALPTLIFLNLSQLDLASVLDLNQLLFALGVTVLGFGLLWATTGWLGLAPENRDVFVQGAFRGNLGIVGIALCASLYGNEGLAVGSVLLAVLTFAYNVLSVYALAAADGGATPWREIFLNILRNPLIISIVSGTAVTLLGVPLPDLVVDSGDYFSALTLPLALLCVGASINRQAWRAVNKLSSWSVCLKLVVLPALYTGGAVAMGFNDLLLGTLFVMFAAPTATVSYVMARAMRGNSELAASLVALSTLLSPISLSLGIWMLSSWGFIAPVP</sequence>
<comment type="subcellular location">
    <subcellularLocation>
        <location evidence="1">Cell membrane</location>
        <topology evidence="1">Multi-pass membrane protein</topology>
    </subcellularLocation>
</comment>
<dbReference type="InterPro" id="IPR038770">
    <property type="entry name" value="Na+/solute_symporter_sf"/>
</dbReference>
<accession>A0A4P7XMI3</accession>
<keyword evidence="3" id="KW-0813">Transport</keyword>
<feature type="transmembrane region" description="Helical" evidence="8">
    <location>
        <begin position="87"/>
        <end position="104"/>
    </location>
</feature>
<feature type="transmembrane region" description="Helical" evidence="8">
    <location>
        <begin position="144"/>
        <end position="168"/>
    </location>
</feature>
<protein>
    <submittedName>
        <fullName evidence="9">AEC family transporter</fullName>
    </submittedName>
</protein>